<evidence type="ECO:0000313" key="2">
    <source>
        <dbReference type="Proteomes" id="UP000095282"/>
    </source>
</evidence>
<proteinExistence type="predicted"/>
<protein>
    <submittedName>
        <fullName evidence="3">Secreted protein</fullName>
    </submittedName>
</protein>
<reference evidence="3" key="1">
    <citation type="submission" date="2016-11" db="UniProtKB">
        <authorList>
            <consortium name="WormBaseParasite"/>
        </authorList>
    </citation>
    <scope>IDENTIFICATION</scope>
</reference>
<organism evidence="2 3">
    <name type="scientific">Caenorhabditis tropicalis</name>
    <dbReference type="NCBI Taxonomy" id="1561998"/>
    <lineage>
        <taxon>Eukaryota</taxon>
        <taxon>Metazoa</taxon>
        <taxon>Ecdysozoa</taxon>
        <taxon>Nematoda</taxon>
        <taxon>Chromadorea</taxon>
        <taxon>Rhabditida</taxon>
        <taxon>Rhabditina</taxon>
        <taxon>Rhabditomorpha</taxon>
        <taxon>Rhabditoidea</taxon>
        <taxon>Rhabditidae</taxon>
        <taxon>Peloderinae</taxon>
        <taxon>Caenorhabditis</taxon>
    </lineage>
</organism>
<sequence>MLFFFFLLLLCSSPVNSALTGLVLFTDFIAEMQSEWKSNAERECPRIMAMAESGVGGGRVEFVNNLFDCDGRDADGYYSDIDSFWGRLGTFVRALAELPFGR</sequence>
<keyword evidence="1" id="KW-0732">Signal</keyword>
<evidence type="ECO:0000256" key="1">
    <source>
        <dbReference type="SAM" id="SignalP"/>
    </source>
</evidence>
<evidence type="ECO:0000313" key="3">
    <source>
        <dbReference type="WBParaSite" id="Csp11.Scaffold630.g19145.t1"/>
    </source>
</evidence>
<dbReference type="AlphaFoldDB" id="A0A1I7UTC1"/>
<feature type="chain" id="PRO_5009309302" evidence="1">
    <location>
        <begin position="18"/>
        <end position="102"/>
    </location>
</feature>
<dbReference type="Proteomes" id="UP000095282">
    <property type="component" value="Unplaced"/>
</dbReference>
<name>A0A1I7UTC1_9PELO</name>
<feature type="signal peptide" evidence="1">
    <location>
        <begin position="1"/>
        <end position="17"/>
    </location>
</feature>
<accession>A0A1I7UTC1</accession>
<dbReference type="WBParaSite" id="Csp11.Scaffold630.g19145.t1">
    <property type="protein sequence ID" value="Csp11.Scaffold630.g19145.t1"/>
    <property type="gene ID" value="Csp11.Scaffold630.g19145"/>
</dbReference>
<keyword evidence="2" id="KW-1185">Reference proteome</keyword>